<comment type="caution">
    <text evidence="1">The sequence shown here is derived from an EMBL/GenBank/DDBJ whole genome shotgun (WGS) entry which is preliminary data.</text>
</comment>
<proteinExistence type="predicted"/>
<dbReference type="EMBL" id="JQGA01000629">
    <property type="protein sequence ID" value="KGO74331.1"/>
    <property type="molecule type" value="Genomic_DNA"/>
</dbReference>
<sequence>MFQTVCIYNLNFLPDPFYIFMDSLNYTSKPISNSKIEDYIEMEALKDLVIGVPCGPCDLMSLP</sequence>
<dbReference type="HOGENOM" id="CLU_2886531_0_0_1"/>
<keyword evidence="2" id="KW-1185">Reference proteome</keyword>
<dbReference type="PhylomeDB" id="A0A0A2L597"/>
<name>A0A0A2L597_PENIT</name>
<evidence type="ECO:0000313" key="2">
    <source>
        <dbReference type="Proteomes" id="UP000030104"/>
    </source>
</evidence>
<protein>
    <submittedName>
        <fullName evidence="1">Uncharacterized protein</fullName>
    </submittedName>
</protein>
<reference evidence="1 2" key="1">
    <citation type="journal article" date="2015" name="Mol. Plant Microbe Interact.">
        <title>Genome, transcriptome, and functional analyses of Penicillium expansum provide new insights into secondary metabolism and pathogenicity.</title>
        <authorList>
            <person name="Ballester A.R."/>
            <person name="Marcet-Houben M."/>
            <person name="Levin E."/>
            <person name="Sela N."/>
            <person name="Selma-Lazaro C."/>
            <person name="Carmona L."/>
            <person name="Wisniewski M."/>
            <person name="Droby S."/>
            <person name="Gonzalez-Candelas L."/>
            <person name="Gabaldon T."/>
        </authorList>
    </citation>
    <scope>NUCLEOTIDE SEQUENCE [LARGE SCALE GENOMIC DNA]</scope>
    <source>
        <strain evidence="1 2">PHI-1</strain>
    </source>
</reference>
<organism evidence="1 2">
    <name type="scientific">Penicillium italicum</name>
    <name type="common">Blue mold</name>
    <dbReference type="NCBI Taxonomy" id="40296"/>
    <lineage>
        <taxon>Eukaryota</taxon>
        <taxon>Fungi</taxon>
        <taxon>Dikarya</taxon>
        <taxon>Ascomycota</taxon>
        <taxon>Pezizomycotina</taxon>
        <taxon>Eurotiomycetes</taxon>
        <taxon>Eurotiomycetidae</taxon>
        <taxon>Eurotiales</taxon>
        <taxon>Aspergillaceae</taxon>
        <taxon>Penicillium</taxon>
    </lineage>
</organism>
<accession>A0A0A2L597</accession>
<dbReference type="AlphaFoldDB" id="A0A0A2L597"/>
<dbReference type="Proteomes" id="UP000030104">
    <property type="component" value="Unassembled WGS sequence"/>
</dbReference>
<gene>
    <name evidence="1" type="ORF">PITC_008550</name>
</gene>
<evidence type="ECO:0000313" key="1">
    <source>
        <dbReference type="EMBL" id="KGO74331.1"/>
    </source>
</evidence>
<dbReference type="OrthoDB" id="504708at2759"/>